<dbReference type="EMBL" id="CM004387">
    <property type="protein sequence ID" value="OAY60435.1"/>
    <property type="molecule type" value="Genomic_DNA"/>
</dbReference>
<dbReference type="Gene3D" id="3.30.200.20">
    <property type="entry name" value="Phosphorylase Kinase, domain 1"/>
    <property type="match status" value="1"/>
</dbReference>
<evidence type="ECO:0000256" key="16">
    <source>
        <dbReference type="SAM" id="MobiDB-lite"/>
    </source>
</evidence>
<comment type="catalytic activity">
    <reaction evidence="14">
        <text>L-seryl-[protein] + ATP = O-phospho-L-seryl-[protein] + ADP + H(+)</text>
        <dbReference type="Rhea" id="RHEA:17989"/>
        <dbReference type="Rhea" id="RHEA-COMP:9863"/>
        <dbReference type="Rhea" id="RHEA-COMP:11604"/>
        <dbReference type="ChEBI" id="CHEBI:15378"/>
        <dbReference type="ChEBI" id="CHEBI:29999"/>
        <dbReference type="ChEBI" id="CHEBI:30616"/>
        <dbReference type="ChEBI" id="CHEBI:83421"/>
        <dbReference type="ChEBI" id="CHEBI:456216"/>
        <dbReference type="EC" id="2.7.11.1"/>
    </reaction>
</comment>
<keyword evidence="12" id="KW-0325">Glycoprotein</keyword>
<dbReference type="EC" id="2.7.11.1" evidence="2"/>
<dbReference type="STRING" id="3983.A0A2C9WJN5"/>
<keyword evidence="6 18" id="KW-0732">Signal</keyword>
<dbReference type="SUPFAM" id="SSF56112">
    <property type="entry name" value="Protein kinase-like (PK-like)"/>
    <property type="match status" value="1"/>
</dbReference>
<sequence length="696" mass="76824">MSLIFILTITFVCSPFVSATDERYQNCSAKFDCGNITNIGYPFWRSDRPDYCGHPKFWLNCTDEAALITIQNLTYQVLEIDSDAHILKIAREDYIGDICPDLLINTTLDSFFNYASDVQNITLCYGCPMLSIPFPGVIGFSNQFTCTLNNTEQRGFYVTREVDLGNFNSTIIGLLNLCENRVIVPATQSAIAPVERSPTEDNLVTALEQGFGLQWDVNNAVCETCNLSKGMCGYNTTTSSFVCYCADQPEQFSCRGSTANQPESSGGKSNKVGLGVGIGIAGAAAIGIGLGCWFVLIIQRRKRIAAQTQTKDLPTPPSSKGQAAPIINFSQATPSHPSSKSDLEKGSAYFGTQVFSYEELVEATDNFNPSKELGGGGFGTVYYGVLNDGRGVAVKRLFENNMRRAEQFMNEIEILTRLRHKNLVALYGCTSKRSRELILVYEYVPNGTVADHLHGNRSKSGLLSWPVRLSIAIETADALAYLHASDVIHRDVKTNNILLDNNFRVKVADFGLSRLFPNDVTHVSTAPQGTPGYVDPEYYQCYQLTDKSDVYSFGVVLIELISSLQAVDTNRSKLDINLANMAVNKIQNHAVTELVDPCLRFEKDSAVRKMATSVAELAFRCLQQEKDMRPTMREVLEALKRIEKENCGSEKAEIVDIKEDDVGLLNHDPPFSPDSIGTTDKWVSSSTTTNTTNTSF</sequence>
<dbReference type="Pfam" id="PF13947">
    <property type="entry name" value="GUB_WAK_bind"/>
    <property type="match status" value="1"/>
</dbReference>
<feature type="signal peptide" evidence="18">
    <location>
        <begin position="1"/>
        <end position="19"/>
    </location>
</feature>
<evidence type="ECO:0000256" key="4">
    <source>
        <dbReference type="ARBA" id="ARBA00022679"/>
    </source>
</evidence>
<evidence type="ECO:0000256" key="3">
    <source>
        <dbReference type="ARBA" id="ARBA00022527"/>
    </source>
</evidence>
<feature type="binding site" evidence="15">
    <location>
        <position position="395"/>
    </location>
    <ligand>
        <name>ATP</name>
        <dbReference type="ChEBI" id="CHEBI:30616"/>
    </ligand>
</feature>
<dbReference type="Pfam" id="PF14380">
    <property type="entry name" value="WAK_assoc"/>
    <property type="match status" value="1"/>
</dbReference>
<evidence type="ECO:0000256" key="6">
    <source>
        <dbReference type="ARBA" id="ARBA00022729"/>
    </source>
</evidence>
<reference evidence="21" key="1">
    <citation type="journal article" date="2016" name="Nat. Biotechnol.">
        <title>Sequencing wild and cultivated cassava and related species reveals extensive interspecific hybridization and genetic diversity.</title>
        <authorList>
            <person name="Bredeson J.V."/>
            <person name="Lyons J.B."/>
            <person name="Prochnik S.E."/>
            <person name="Wu G.A."/>
            <person name="Ha C.M."/>
            <person name="Edsinger-Gonzales E."/>
            <person name="Grimwood J."/>
            <person name="Schmutz J."/>
            <person name="Rabbi I.Y."/>
            <person name="Egesi C."/>
            <person name="Nauluvula P."/>
            <person name="Lebot V."/>
            <person name="Ndunguru J."/>
            <person name="Mkamilo G."/>
            <person name="Bart R.S."/>
            <person name="Setter T.L."/>
            <person name="Gleadow R.M."/>
            <person name="Kulakow P."/>
            <person name="Ferguson M.E."/>
            <person name="Rounsley S."/>
            <person name="Rokhsar D.S."/>
        </authorList>
    </citation>
    <scope>NUCLEOTIDE SEQUENCE [LARGE SCALE GENOMIC DNA]</scope>
    <source>
        <strain evidence="21">cv. AM560-2</strain>
    </source>
</reference>
<evidence type="ECO:0000256" key="10">
    <source>
        <dbReference type="ARBA" id="ARBA00022989"/>
    </source>
</evidence>
<dbReference type="CDD" id="cd14066">
    <property type="entry name" value="STKc_IRAK"/>
    <property type="match status" value="1"/>
</dbReference>
<keyword evidence="9 15" id="KW-0067">ATP-binding</keyword>
<dbReference type="PANTHER" id="PTHR46008:SF34">
    <property type="entry name" value="PROTEIN KINASE DOMAIN-CONTAINING PROTEIN"/>
    <property type="match status" value="1"/>
</dbReference>
<accession>A0A2C9WJN5</accession>
<dbReference type="SMART" id="SM00220">
    <property type="entry name" value="S_TKc"/>
    <property type="match status" value="1"/>
</dbReference>
<keyword evidence="11 17" id="KW-0472">Membrane</keyword>
<dbReference type="InterPro" id="IPR000719">
    <property type="entry name" value="Prot_kinase_dom"/>
</dbReference>
<dbReference type="InterPro" id="IPR008271">
    <property type="entry name" value="Ser/Thr_kinase_AS"/>
</dbReference>
<keyword evidence="4" id="KW-0808">Transferase</keyword>
<protein>
    <recommendedName>
        <fullName evidence="2">non-specific serine/threonine protein kinase</fullName>
        <ecNumber evidence="2">2.7.11.1</ecNumber>
    </recommendedName>
</protein>
<keyword evidence="7 15" id="KW-0547">Nucleotide-binding</keyword>
<dbReference type="FunFam" id="1.10.510.10:FF:000161">
    <property type="entry name" value="Wall-associated receptor kinase-like 20"/>
    <property type="match status" value="1"/>
</dbReference>
<evidence type="ECO:0000256" key="14">
    <source>
        <dbReference type="ARBA" id="ARBA00048679"/>
    </source>
</evidence>
<evidence type="ECO:0000256" key="5">
    <source>
        <dbReference type="ARBA" id="ARBA00022692"/>
    </source>
</evidence>
<dbReference type="InterPro" id="IPR001245">
    <property type="entry name" value="Ser-Thr/Tyr_kinase_cat_dom"/>
</dbReference>
<dbReference type="Pfam" id="PF07714">
    <property type="entry name" value="PK_Tyr_Ser-Thr"/>
    <property type="match status" value="1"/>
</dbReference>
<dbReference type="Gene3D" id="1.10.510.10">
    <property type="entry name" value="Transferase(Phosphotransferase) domain 1"/>
    <property type="match status" value="1"/>
</dbReference>
<feature type="region of interest" description="Disordered" evidence="16">
    <location>
        <begin position="668"/>
        <end position="696"/>
    </location>
</feature>
<evidence type="ECO:0000256" key="9">
    <source>
        <dbReference type="ARBA" id="ARBA00022840"/>
    </source>
</evidence>
<feature type="chain" id="PRO_5012926058" description="non-specific serine/threonine protein kinase" evidence="18">
    <location>
        <begin position="20"/>
        <end position="696"/>
    </location>
</feature>
<keyword evidence="21" id="KW-1185">Reference proteome</keyword>
<gene>
    <name evidence="20" type="ORF">MANES_01G112300v8</name>
</gene>
<evidence type="ECO:0000313" key="20">
    <source>
        <dbReference type="EMBL" id="OAY60435.1"/>
    </source>
</evidence>
<organism evidence="20 21">
    <name type="scientific">Manihot esculenta</name>
    <name type="common">Cassava</name>
    <name type="synonym">Jatropha manihot</name>
    <dbReference type="NCBI Taxonomy" id="3983"/>
    <lineage>
        <taxon>Eukaryota</taxon>
        <taxon>Viridiplantae</taxon>
        <taxon>Streptophyta</taxon>
        <taxon>Embryophyta</taxon>
        <taxon>Tracheophyta</taxon>
        <taxon>Spermatophyta</taxon>
        <taxon>Magnoliopsida</taxon>
        <taxon>eudicotyledons</taxon>
        <taxon>Gunneridae</taxon>
        <taxon>Pentapetalae</taxon>
        <taxon>rosids</taxon>
        <taxon>fabids</taxon>
        <taxon>Malpighiales</taxon>
        <taxon>Euphorbiaceae</taxon>
        <taxon>Crotonoideae</taxon>
        <taxon>Manihoteae</taxon>
        <taxon>Manihot</taxon>
    </lineage>
</organism>
<dbReference type="InterPro" id="IPR032872">
    <property type="entry name" value="WAK_assoc_C"/>
</dbReference>
<dbReference type="PROSITE" id="PS00108">
    <property type="entry name" value="PROTEIN_KINASE_ST"/>
    <property type="match status" value="1"/>
</dbReference>
<dbReference type="GO" id="GO:0030247">
    <property type="term" value="F:polysaccharide binding"/>
    <property type="evidence" value="ECO:0007669"/>
    <property type="project" value="InterPro"/>
</dbReference>
<dbReference type="InterPro" id="IPR011009">
    <property type="entry name" value="Kinase-like_dom_sf"/>
</dbReference>
<evidence type="ECO:0000256" key="13">
    <source>
        <dbReference type="ARBA" id="ARBA00047899"/>
    </source>
</evidence>
<dbReference type="PROSITE" id="PS00107">
    <property type="entry name" value="PROTEIN_KINASE_ATP"/>
    <property type="match status" value="1"/>
</dbReference>
<evidence type="ECO:0000256" key="7">
    <source>
        <dbReference type="ARBA" id="ARBA00022741"/>
    </source>
</evidence>
<comment type="subcellular location">
    <subcellularLocation>
        <location evidence="1">Membrane</location>
        <topology evidence="1">Single-pass membrane protein</topology>
    </subcellularLocation>
</comment>
<dbReference type="AlphaFoldDB" id="A0A2C9WJN5"/>
<evidence type="ECO:0000256" key="11">
    <source>
        <dbReference type="ARBA" id="ARBA00023136"/>
    </source>
</evidence>
<evidence type="ECO:0000256" key="2">
    <source>
        <dbReference type="ARBA" id="ARBA00012513"/>
    </source>
</evidence>
<proteinExistence type="predicted"/>
<dbReference type="InterPro" id="IPR017441">
    <property type="entry name" value="Protein_kinase_ATP_BS"/>
</dbReference>
<dbReference type="InterPro" id="IPR025287">
    <property type="entry name" value="WAK_GUB"/>
</dbReference>
<evidence type="ECO:0000313" key="21">
    <source>
        <dbReference type="Proteomes" id="UP000091857"/>
    </source>
</evidence>
<evidence type="ECO:0000256" key="1">
    <source>
        <dbReference type="ARBA" id="ARBA00004167"/>
    </source>
</evidence>
<dbReference type="PANTHER" id="PTHR46008">
    <property type="entry name" value="LEAF RUST 10 DISEASE-RESISTANCE LOCUS RECEPTOR-LIKE PROTEIN KINASE-LIKE 1.4"/>
    <property type="match status" value="1"/>
</dbReference>
<evidence type="ECO:0000256" key="17">
    <source>
        <dbReference type="SAM" id="Phobius"/>
    </source>
</evidence>
<evidence type="ECO:0000259" key="19">
    <source>
        <dbReference type="PROSITE" id="PS50011"/>
    </source>
</evidence>
<dbReference type="PROSITE" id="PS50011">
    <property type="entry name" value="PROTEIN_KINASE_DOM"/>
    <property type="match status" value="1"/>
</dbReference>
<dbReference type="GO" id="GO:0005886">
    <property type="term" value="C:plasma membrane"/>
    <property type="evidence" value="ECO:0007669"/>
    <property type="project" value="UniProtKB-ARBA"/>
</dbReference>
<evidence type="ECO:0000256" key="18">
    <source>
        <dbReference type="SAM" id="SignalP"/>
    </source>
</evidence>
<name>A0A2C9WJN5_MANES</name>
<dbReference type="GO" id="GO:0005524">
    <property type="term" value="F:ATP binding"/>
    <property type="evidence" value="ECO:0007669"/>
    <property type="project" value="UniProtKB-UniRule"/>
</dbReference>
<evidence type="ECO:0000256" key="8">
    <source>
        <dbReference type="ARBA" id="ARBA00022777"/>
    </source>
</evidence>
<keyword evidence="8" id="KW-0418">Kinase</keyword>
<feature type="compositionally biased region" description="Low complexity" evidence="16">
    <location>
        <begin position="684"/>
        <end position="696"/>
    </location>
</feature>
<keyword evidence="3" id="KW-0723">Serine/threonine-protein kinase</keyword>
<keyword evidence="10 17" id="KW-1133">Transmembrane helix</keyword>
<evidence type="ECO:0000256" key="12">
    <source>
        <dbReference type="ARBA" id="ARBA00023180"/>
    </source>
</evidence>
<keyword evidence="5 17" id="KW-0812">Transmembrane</keyword>
<dbReference type="OrthoDB" id="4062651at2759"/>
<dbReference type="Proteomes" id="UP000091857">
    <property type="component" value="Chromosome 1"/>
</dbReference>
<evidence type="ECO:0000256" key="15">
    <source>
        <dbReference type="PROSITE-ProRule" id="PRU10141"/>
    </source>
</evidence>
<dbReference type="GO" id="GO:0004674">
    <property type="term" value="F:protein serine/threonine kinase activity"/>
    <property type="evidence" value="ECO:0007669"/>
    <property type="project" value="UniProtKB-KW"/>
</dbReference>
<feature type="transmembrane region" description="Helical" evidence="17">
    <location>
        <begin position="272"/>
        <end position="298"/>
    </location>
</feature>
<comment type="caution">
    <text evidence="20">The sequence shown here is derived from an EMBL/GenBank/DDBJ whole genome shotgun (WGS) entry which is preliminary data.</text>
</comment>
<dbReference type="Gramene" id="Manes.01G112300.1.v8.1">
    <property type="protein sequence ID" value="Manes.01G112300.1.v8.1.CDS"/>
    <property type="gene ID" value="Manes.01G112300.v8.1"/>
</dbReference>
<comment type="catalytic activity">
    <reaction evidence="13">
        <text>L-threonyl-[protein] + ATP = O-phospho-L-threonyl-[protein] + ADP + H(+)</text>
        <dbReference type="Rhea" id="RHEA:46608"/>
        <dbReference type="Rhea" id="RHEA-COMP:11060"/>
        <dbReference type="Rhea" id="RHEA-COMP:11605"/>
        <dbReference type="ChEBI" id="CHEBI:15378"/>
        <dbReference type="ChEBI" id="CHEBI:30013"/>
        <dbReference type="ChEBI" id="CHEBI:30616"/>
        <dbReference type="ChEBI" id="CHEBI:61977"/>
        <dbReference type="ChEBI" id="CHEBI:456216"/>
        <dbReference type="EC" id="2.7.11.1"/>
    </reaction>
</comment>
<feature type="domain" description="Protein kinase" evidence="19">
    <location>
        <begin position="367"/>
        <end position="642"/>
    </location>
</feature>